<dbReference type="EMBL" id="UINC01227445">
    <property type="protein sequence ID" value="SVE58334.1"/>
    <property type="molecule type" value="Genomic_DNA"/>
</dbReference>
<keyword evidence="3 5" id="KW-1133">Transmembrane helix</keyword>
<keyword evidence="4 5" id="KW-0472">Membrane</keyword>
<gene>
    <name evidence="6" type="ORF">METZ01_LOCUS511188</name>
</gene>
<organism evidence="6">
    <name type="scientific">marine metagenome</name>
    <dbReference type="NCBI Taxonomy" id="408172"/>
    <lineage>
        <taxon>unclassified sequences</taxon>
        <taxon>metagenomes</taxon>
        <taxon>ecological metagenomes</taxon>
    </lineage>
</organism>
<dbReference type="AlphaFoldDB" id="A0A383EP16"/>
<evidence type="ECO:0000256" key="4">
    <source>
        <dbReference type="ARBA" id="ARBA00023136"/>
    </source>
</evidence>
<dbReference type="Pfam" id="PF04191">
    <property type="entry name" value="PEMT"/>
    <property type="match status" value="1"/>
</dbReference>
<feature type="transmembrane region" description="Helical" evidence="5">
    <location>
        <begin position="86"/>
        <end position="114"/>
    </location>
</feature>
<dbReference type="GO" id="GO:0012505">
    <property type="term" value="C:endomembrane system"/>
    <property type="evidence" value="ECO:0007669"/>
    <property type="project" value="UniProtKB-SubCell"/>
</dbReference>
<reference evidence="6" key="1">
    <citation type="submission" date="2018-05" db="EMBL/GenBank/DDBJ databases">
        <authorList>
            <person name="Lanie J.A."/>
            <person name="Ng W.-L."/>
            <person name="Kazmierczak K.M."/>
            <person name="Andrzejewski T.M."/>
            <person name="Davidsen T.M."/>
            <person name="Wayne K.J."/>
            <person name="Tettelin H."/>
            <person name="Glass J.I."/>
            <person name="Rusch D."/>
            <person name="Podicherti R."/>
            <person name="Tsui H.-C.T."/>
            <person name="Winkler M.E."/>
        </authorList>
    </citation>
    <scope>NUCLEOTIDE SEQUENCE</scope>
</reference>
<evidence type="ECO:0000256" key="3">
    <source>
        <dbReference type="ARBA" id="ARBA00022989"/>
    </source>
</evidence>
<dbReference type="PANTHER" id="PTHR12714">
    <property type="entry name" value="PROTEIN-S ISOPRENYLCYSTEINE O-METHYLTRANSFERASE"/>
    <property type="match status" value="1"/>
</dbReference>
<proteinExistence type="predicted"/>
<sequence length="192" mass="22108">MDIREFFFKYRSYTPIPIGVMIVYFARPEALYVYTGAALLFIGETIRIWSVSYAGGETRTRNVGAKKLCSAGPYAFVRNPLYAGNMFMYVGIVFIAGAANIWLMLATTLAFFIIQYSLIIALEEEKLEELFGQEYQIYKKNVPAIFPRIVRWKSSDNRPPKGIIKSLRTEKRTIQNVFFILLLIALRTQIFL</sequence>
<dbReference type="PROSITE" id="PS50244">
    <property type="entry name" value="S5A_REDUCTASE"/>
    <property type="match status" value="1"/>
</dbReference>
<evidence type="ECO:0000256" key="2">
    <source>
        <dbReference type="ARBA" id="ARBA00022692"/>
    </source>
</evidence>
<protein>
    <submittedName>
        <fullName evidence="6">Uncharacterized protein</fullName>
    </submittedName>
</protein>
<evidence type="ECO:0000256" key="1">
    <source>
        <dbReference type="ARBA" id="ARBA00004127"/>
    </source>
</evidence>
<feature type="transmembrane region" description="Helical" evidence="5">
    <location>
        <begin position="31"/>
        <end position="49"/>
    </location>
</feature>
<dbReference type="PANTHER" id="PTHR12714:SF9">
    <property type="entry name" value="PROTEIN-S-ISOPRENYLCYSTEINE O-METHYLTRANSFERASE"/>
    <property type="match status" value="1"/>
</dbReference>
<comment type="subcellular location">
    <subcellularLocation>
        <location evidence="1">Endomembrane system</location>
        <topology evidence="1">Multi-pass membrane protein</topology>
    </subcellularLocation>
</comment>
<keyword evidence="2 5" id="KW-0812">Transmembrane</keyword>
<dbReference type="Gene3D" id="1.20.120.1630">
    <property type="match status" value="1"/>
</dbReference>
<name>A0A383EP16_9ZZZZ</name>
<evidence type="ECO:0000313" key="6">
    <source>
        <dbReference type="EMBL" id="SVE58334.1"/>
    </source>
</evidence>
<dbReference type="InterPro" id="IPR007318">
    <property type="entry name" value="Phopholipid_MeTrfase"/>
</dbReference>
<feature type="transmembrane region" description="Helical" evidence="5">
    <location>
        <begin position="173"/>
        <end position="191"/>
    </location>
</feature>
<accession>A0A383EP16</accession>
<evidence type="ECO:0000256" key="5">
    <source>
        <dbReference type="SAM" id="Phobius"/>
    </source>
</evidence>
<dbReference type="GO" id="GO:0016740">
    <property type="term" value="F:transferase activity"/>
    <property type="evidence" value="ECO:0007669"/>
    <property type="project" value="UniProtKB-ARBA"/>
</dbReference>